<keyword evidence="4" id="KW-0862">Zinc</keyword>
<dbReference type="OrthoDB" id="9792335at2"/>
<organism evidence="6 7">
    <name type="scientific">Emergencia timonensis</name>
    <dbReference type="NCBI Taxonomy" id="1776384"/>
    <lineage>
        <taxon>Bacteria</taxon>
        <taxon>Bacillati</taxon>
        <taxon>Bacillota</taxon>
        <taxon>Clostridia</taxon>
        <taxon>Peptostreptococcales</taxon>
        <taxon>Anaerovoracaceae</taxon>
        <taxon>Emergencia</taxon>
    </lineage>
</organism>
<dbReference type="STRING" id="1776384.GCA_900086585_00460"/>
<evidence type="ECO:0000256" key="4">
    <source>
        <dbReference type="ARBA" id="ARBA00022833"/>
    </source>
</evidence>
<dbReference type="RefSeq" id="WP_118336587.1">
    <property type="nucleotide sequence ID" value="NZ_AP025567.1"/>
</dbReference>
<dbReference type="SUPFAM" id="SSF53187">
    <property type="entry name" value="Zn-dependent exopeptidases"/>
    <property type="match status" value="1"/>
</dbReference>
<dbReference type="InterPro" id="IPR011650">
    <property type="entry name" value="Peptidase_M20_dimer"/>
</dbReference>
<keyword evidence="2" id="KW-0479">Metal-binding</keyword>
<evidence type="ECO:0000313" key="7">
    <source>
        <dbReference type="Proteomes" id="UP000284841"/>
    </source>
</evidence>
<evidence type="ECO:0000256" key="2">
    <source>
        <dbReference type="ARBA" id="ARBA00022723"/>
    </source>
</evidence>
<dbReference type="AlphaFoldDB" id="A0A415DV37"/>
<dbReference type="PANTHER" id="PTHR43808">
    <property type="entry name" value="ACETYLORNITHINE DEACETYLASE"/>
    <property type="match status" value="1"/>
</dbReference>
<dbReference type="Gene3D" id="3.30.70.360">
    <property type="match status" value="1"/>
</dbReference>
<gene>
    <name evidence="6" type="ORF">DW099_17950</name>
</gene>
<evidence type="ECO:0000256" key="3">
    <source>
        <dbReference type="ARBA" id="ARBA00022801"/>
    </source>
</evidence>
<feature type="domain" description="Peptidase M20 dimerisation" evidence="5">
    <location>
        <begin position="176"/>
        <end position="277"/>
    </location>
</feature>
<dbReference type="SUPFAM" id="SSF55031">
    <property type="entry name" value="Bacterial exopeptidase dimerisation domain"/>
    <property type="match status" value="1"/>
</dbReference>
<dbReference type="PROSITE" id="PS00758">
    <property type="entry name" value="ARGE_DAPE_CPG2_1"/>
    <property type="match status" value="1"/>
</dbReference>
<comment type="caution">
    <text evidence="6">The sequence shown here is derived from an EMBL/GenBank/DDBJ whole genome shotgun (WGS) entry which is preliminary data.</text>
</comment>
<evidence type="ECO:0000313" key="6">
    <source>
        <dbReference type="EMBL" id="RHJ84082.1"/>
    </source>
</evidence>
<protein>
    <submittedName>
        <fullName evidence="6">M20 family peptidase</fullName>
    </submittedName>
</protein>
<dbReference type="InterPro" id="IPR050072">
    <property type="entry name" value="Peptidase_M20A"/>
</dbReference>
<dbReference type="EMBL" id="QRMS01000007">
    <property type="protein sequence ID" value="RHJ84082.1"/>
    <property type="molecule type" value="Genomic_DNA"/>
</dbReference>
<dbReference type="GO" id="GO:0046872">
    <property type="term" value="F:metal ion binding"/>
    <property type="evidence" value="ECO:0007669"/>
    <property type="project" value="UniProtKB-KW"/>
</dbReference>
<keyword evidence="7" id="KW-1185">Reference proteome</keyword>
<dbReference type="InterPro" id="IPR001261">
    <property type="entry name" value="ArgE/DapE_CS"/>
</dbReference>
<dbReference type="Pfam" id="PF07687">
    <property type="entry name" value="M20_dimer"/>
    <property type="match status" value="1"/>
</dbReference>
<dbReference type="InterPro" id="IPR002933">
    <property type="entry name" value="Peptidase_M20"/>
</dbReference>
<proteinExistence type="predicted"/>
<evidence type="ECO:0000259" key="5">
    <source>
        <dbReference type="Pfam" id="PF07687"/>
    </source>
</evidence>
<name>A0A415DV37_9FIRM</name>
<dbReference type="InterPro" id="IPR036264">
    <property type="entry name" value="Bact_exopeptidase_dim_dom"/>
</dbReference>
<keyword evidence="3" id="KW-0378">Hydrolase</keyword>
<dbReference type="Pfam" id="PF01546">
    <property type="entry name" value="Peptidase_M20"/>
    <property type="match status" value="1"/>
</dbReference>
<sequence>MDYFDFAIDLMKKIVSIPSNSQGEKDIASFLDTLFHEMGLITHLHQVRENSYNVIAKLQGQGAPRRKLLLGGHMDTVKPDKGWADNPLIAREEEGRYYGLGCGDMKGGLAAQITVLKKLLDEGVPFQGEIEMVCLCDEERHSIGAIEYVNWTQEHQEQIADFGIFAEPHYDHIVVGATGKALFRIEVIGSTCHGATPENGINAVSCMAKLIQAVDERYGSLYKQKRGASHCVLQIESPWEGYSLSVPDRCSCLLNKQLDSGEAAADLMTDLMDLYQQTVGEGRIKISREIPYYPSYAVDLRNEDLELLVQTAGRVGGFVPSLCINQSVSDGNILNKELGIPVVLFGPQGVNFHKAGEYVVAETIRNYMCILEEYIKKFFKKENS</sequence>
<dbReference type="GO" id="GO:0016787">
    <property type="term" value="F:hydrolase activity"/>
    <property type="evidence" value="ECO:0007669"/>
    <property type="project" value="UniProtKB-KW"/>
</dbReference>
<dbReference type="Gene3D" id="3.40.630.10">
    <property type="entry name" value="Zn peptidases"/>
    <property type="match status" value="2"/>
</dbReference>
<accession>A0A415DV37</accession>
<dbReference type="Proteomes" id="UP000284841">
    <property type="component" value="Unassembled WGS sequence"/>
</dbReference>
<evidence type="ECO:0000256" key="1">
    <source>
        <dbReference type="ARBA" id="ARBA00001947"/>
    </source>
</evidence>
<reference evidence="6 7" key="1">
    <citation type="submission" date="2018-08" db="EMBL/GenBank/DDBJ databases">
        <title>A genome reference for cultivated species of the human gut microbiota.</title>
        <authorList>
            <person name="Zou Y."/>
            <person name="Xue W."/>
            <person name="Luo G."/>
        </authorList>
    </citation>
    <scope>NUCLEOTIDE SEQUENCE [LARGE SCALE GENOMIC DNA]</scope>
    <source>
        <strain evidence="6 7">AM07-24</strain>
    </source>
</reference>
<comment type="cofactor">
    <cofactor evidence="1">
        <name>Zn(2+)</name>
        <dbReference type="ChEBI" id="CHEBI:29105"/>
    </cofactor>
</comment>